<keyword evidence="7 8" id="KW-0539">Nucleus</keyword>
<keyword evidence="6" id="KW-0226">DNA condensation</keyword>
<dbReference type="GO" id="GO:0005524">
    <property type="term" value="F:ATP binding"/>
    <property type="evidence" value="ECO:0007669"/>
    <property type="project" value="UniProtKB-KW"/>
</dbReference>
<comment type="subcellular location">
    <subcellularLocation>
        <location evidence="1 8">Nucleus</location>
    </subcellularLocation>
</comment>
<evidence type="ECO:0000256" key="5">
    <source>
        <dbReference type="ARBA" id="ARBA00023054"/>
    </source>
</evidence>
<evidence type="ECO:0000256" key="8">
    <source>
        <dbReference type="PIRNR" id="PIRNR005719"/>
    </source>
</evidence>
<dbReference type="PANTHER" id="PTHR18937:SF172">
    <property type="entry name" value="STRUCTURAL MAINTENANCE OF CHROMOSOMES PROTEIN"/>
    <property type="match status" value="1"/>
</dbReference>
<dbReference type="WBParaSite" id="SSTP_0000220300.1">
    <property type="protein sequence ID" value="SSTP_0000220300.1"/>
    <property type="gene ID" value="SSTP_0000220300"/>
</dbReference>
<feature type="domain" description="SMC hinge" evidence="11">
    <location>
        <begin position="607"/>
        <end position="724"/>
    </location>
</feature>
<dbReference type="GO" id="GO:0016887">
    <property type="term" value="F:ATP hydrolysis activity"/>
    <property type="evidence" value="ECO:0007669"/>
    <property type="project" value="InterPro"/>
</dbReference>
<dbReference type="PANTHER" id="PTHR18937">
    <property type="entry name" value="STRUCTURAL MAINTENANCE OF CHROMOSOMES SMC FAMILY MEMBER"/>
    <property type="match status" value="1"/>
</dbReference>
<dbReference type="Gene3D" id="3.30.70.1620">
    <property type="match status" value="1"/>
</dbReference>
<feature type="coiled-coil region" evidence="9">
    <location>
        <begin position="1018"/>
        <end position="1045"/>
    </location>
</feature>
<feature type="coiled-coil region" evidence="9">
    <location>
        <begin position="1141"/>
        <end position="1178"/>
    </location>
</feature>
<evidence type="ECO:0000256" key="3">
    <source>
        <dbReference type="ARBA" id="ARBA00022741"/>
    </source>
</evidence>
<dbReference type="SUPFAM" id="SSF52540">
    <property type="entry name" value="P-loop containing nucleoside triphosphate hydrolases"/>
    <property type="match status" value="1"/>
</dbReference>
<dbReference type="Gene3D" id="1.20.1060.20">
    <property type="match status" value="1"/>
</dbReference>
<evidence type="ECO:0000256" key="7">
    <source>
        <dbReference type="ARBA" id="ARBA00023242"/>
    </source>
</evidence>
<dbReference type="PIRSF" id="PIRSF005719">
    <property type="entry name" value="SMC"/>
    <property type="match status" value="1"/>
</dbReference>
<name>A0A0K0DY89_STRER</name>
<evidence type="ECO:0000256" key="1">
    <source>
        <dbReference type="ARBA" id="ARBA00004123"/>
    </source>
</evidence>
<keyword evidence="4" id="KW-0067">ATP-binding</keyword>
<proteinExistence type="inferred from homology"/>
<dbReference type="SUPFAM" id="SSF57997">
    <property type="entry name" value="Tropomyosin"/>
    <property type="match status" value="1"/>
</dbReference>
<feature type="coiled-coil region" evidence="9">
    <location>
        <begin position="542"/>
        <end position="590"/>
    </location>
</feature>
<dbReference type="Pfam" id="PF06470">
    <property type="entry name" value="SMC_hinge"/>
    <property type="match status" value="1"/>
</dbReference>
<dbReference type="Proteomes" id="UP000035681">
    <property type="component" value="Unplaced"/>
</dbReference>
<dbReference type="STRING" id="6248.A0A0K0DY89"/>
<evidence type="ECO:0000259" key="11">
    <source>
        <dbReference type="SMART" id="SM00968"/>
    </source>
</evidence>
<dbReference type="Pfam" id="PF02463">
    <property type="entry name" value="SMC_N"/>
    <property type="match status" value="1"/>
</dbReference>
<dbReference type="GO" id="GO:0007076">
    <property type="term" value="P:mitotic chromosome condensation"/>
    <property type="evidence" value="ECO:0007669"/>
    <property type="project" value="TreeGrafter"/>
</dbReference>
<dbReference type="GO" id="GO:0000796">
    <property type="term" value="C:condensin complex"/>
    <property type="evidence" value="ECO:0007669"/>
    <property type="project" value="TreeGrafter"/>
</dbReference>
<evidence type="ECO:0000313" key="12">
    <source>
        <dbReference type="Proteomes" id="UP000035681"/>
    </source>
</evidence>
<dbReference type="SUPFAM" id="SSF75553">
    <property type="entry name" value="Smc hinge domain"/>
    <property type="match status" value="1"/>
</dbReference>
<evidence type="ECO:0000256" key="2">
    <source>
        <dbReference type="ARBA" id="ARBA00006005"/>
    </source>
</evidence>
<dbReference type="InterPro" id="IPR003395">
    <property type="entry name" value="RecF/RecN/SMC_N"/>
</dbReference>
<dbReference type="InterPro" id="IPR010935">
    <property type="entry name" value="SMC_hinge"/>
</dbReference>
<dbReference type="AlphaFoldDB" id="A0A0K0DY89"/>
<feature type="region of interest" description="Disordered" evidence="10">
    <location>
        <begin position="745"/>
        <end position="770"/>
    </location>
</feature>
<keyword evidence="12" id="KW-1185">Reference proteome</keyword>
<feature type="coiled-coil region" evidence="9">
    <location>
        <begin position="837"/>
        <end position="961"/>
    </location>
</feature>
<evidence type="ECO:0000256" key="6">
    <source>
        <dbReference type="ARBA" id="ARBA00023067"/>
    </source>
</evidence>
<accession>A0A0K0DY89</accession>
<evidence type="ECO:0000256" key="4">
    <source>
        <dbReference type="ARBA" id="ARBA00022840"/>
    </source>
</evidence>
<dbReference type="WBParaSite" id="TCONS_00006481.p1">
    <property type="protein sequence ID" value="TCONS_00006481.p1"/>
    <property type="gene ID" value="XLOC_004625"/>
</dbReference>
<evidence type="ECO:0000256" key="10">
    <source>
        <dbReference type="SAM" id="MobiDB-lite"/>
    </source>
</evidence>
<organism evidence="13">
    <name type="scientific">Strongyloides stercoralis</name>
    <name type="common">Threadworm</name>
    <dbReference type="NCBI Taxonomy" id="6248"/>
    <lineage>
        <taxon>Eukaryota</taxon>
        <taxon>Metazoa</taxon>
        <taxon>Ecdysozoa</taxon>
        <taxon>Nematoda</taxon>
        <taxon>Chromadorea</taxon>
        <taxon>Rhabditida</taxon>
        <taxon>Tylenchina</taxon>
        <taxon>Panagrolaimomorpha</taxon>
        <taxon>Strongyloidoidea</taxon>
        <taxon>Strongyloididae</taxon>
        <taxon>Strongyloides</taxon>
    </lineage>
</organism>
<dbReference type="SMART" id="SM00968">
    <property type="entry name" value="SMC_hinge"/>
    <property type="match status" value="1"/>
</dbReference>
<feature type="compositionally biased region" description="Gly residues" evidence="10">
    <location>
        <begin position="747"/>
        <end position="759"/>
    </location>
</feature>
<keyword evidence="5 9" id="KW-0175">Coiled coil</keyword>
<sequence length="1333" mass="153122">MVRLSDNDNTMDTSCTIGDNFDDVMDTTEPLQQKENFERNIDNTLETPDECDELLNVIIPPPPEPCMRVDGSGERLVISSIDVENFKSYYGKQTIGPLHKNFSAIIGPNGSGKSNVIDSLLFVFGFRASSIRSKKISSLIHSSNGKEDINCCYVQINFVKIFDVDEVNFEIVPNTAFSIGRYAYQDNSSKYCYNGKMKQYNDIKLLLKKEGIDLEHNRFLILQGEVELLALMPPKGKKEGETGMLEYLEDIIGSNRYKEPIEKLVKGIEDLSTKKNLFMGRFQRIEEEKNKLAEEAKECIYYIKAQNAQSFLSNVKCHKEMFQEMILRDEVKEKIDSLNKEARECEAKIKEIENLQSTEKEKLKTLQDNVDAVISEGDCLKNKLKNEKEMVEKTEVNIRRFEEKISNLSKSLTKEQKKLSELLSAPERCDKKISELQEQLEEYEKAIEEKSITVDESLKKFEKLSAEFAERLKEPESIVNELKIKESEACNELALARQDHSNLVAQSKAGEEDLLRIKDCITNTDNELKTLMKSFEESTNVLPKYKKELIEKERKLEELEIEDGQLDSIVKDLQMKKDDIEEKRQNQRSQNKVVDTLMTFKHLKKVEGIFGRLGDLGGIDPKYDFAITAACRSQLDFIVVDTTETAQACIKHLKETKGGRASMLILSEQVKRFSRQIGPIKVPKDSQRLFDLVECKDQDLRCAFYFALRNTLVCDDIDTAKRVGLEGEKRWKVVSLKGEIVEASGVMTGGGNKPEGGKMGRSAKVSSSSKQEEKEYNEILTEFEIKYRRLNEVRNEIGLLKPQINTLKKEINILEAKIAKQGPEIDYKKTTIVQLKKQEAEKSYELSQKKSNEAEINLLVDKIEELRRLYEECQAKTAKARVAVTTICNERDGLYDKIVGIYERPLNDLKDKKIQNEKAMKSEKNKKSTATLNTRKCEKAITNIQSEMMELEEQINKSKDYLDRNFKITFGLEKEIEKNEVAVEAAKNAYKDGLSRSKEFNEEQVQLTRQFNELCNSRDNKDVEYNQLENSIKVIRKKIKELKTTDISSMINVLKVNNDEGVSADFLFEVDRETVVEDRGENDITVIGEKIEGLTECMLSGKLPKYTQEEIESIDLSDFNVNSLIVGIRFKQTKKVHIRILDDFKEVLEKYEKENALLQNMNKKLKQYTSLLDNLRKKRLIEFLNGYTQILRHLKLIYQMLTLGGEANLELVNSMDPFEKGIRFCVRPPFKTWRDMTRLSGGEKTLSSLALVFALHRYRPTPLYVMDEIDAALDFKNVTILSHFVKQQTKNAQFIIITLRNNMFELADRIIGICKQTDCTQNVVIDPPLLGVV</sequence>
<feature type="compositionally biased region" description="Low complexity" evidence="10">
    <location>
        <begin position="760"/>
        <end position="769"/>
    </location>
</feature>
<dbReference type="InterPro" id="IPR024704">
    <property type="entry name" value="SMC"/>
</dbReference>
<feature type="coiled-coil region" evidence="9">
    <location>
        <begin position="328"/>
        <end position="460"/>
    </location>
</feature>
<dbReference type="GO" id="GO:0005634">
    <property type="term" value="C:nucleus"/>
    <property type="evidence" value="ECO:0007669"/>
    <property type="project" value="UniProtKB-SubCell"/>
</dbReference>
<dbReference type="Gene3D" id="3.40.50.300">
    <property type="entry name" value="P-loop containing nucleotide triphosphate hydrolases"/>
    <property type="match status" value="2"/>
</dbReference>
<dbReference type="InterPro" id="IPR036277">
    <property type="entry name" value="SMC_hinge_sf"/>
</dbReference>
<keyword evidence="3" id="KW-0547">Nucleotide-binding</keyword>
<evidence type="ECO:0000313" key="13">
    <source>
        <dbReference type="WBParaSite" id="SSTP_0000220300.1"/>
    </source>
</evidence>
<reference evidence="13" key="1">
    <citation type="submission" date="2015-08" db="UniProtKB">
        <authorList>
            <consortium name="WormBaseParasite"/>
        </authorList>
    </citation>
    <scope>IDENTIFICATION</scope>
</reference>
<comment type="similarity">
    <text evidence="2">Belongs to the SMC family. SMC4 subfamily.</text>
</comment>
<evidence type="ECO:0000256" key="9">
    <source>
        <dbReference type="SAM" id="Coils"/>
    </source>
</evidence>
<dbReference type="InterPro" id="IPR027417">
    <property type="entry name" value="P-loop_NTPase"/>
</dbReference>
<protein>
    <recommendedName>
        <fullName evidence="8">Structural maintenance of chromosomes protein</fullName>
    </recommendedName>
</protein>